<dbReference type="AlphaFoldDB" id="A0A672FHL5"/>
<reference evidence="2" key="3">
    <citation type="submission" date="2025-09" db="UniProtKB">
        <authorList>
            <consortium name="Ensembl"/>
        </authorList>
    </citation>
    <scope>IDENTIFICATION</scope>
</reference>
<feature type="chain" id="PRO_5025550719" evidence="1">
    <location>
        <begin position="26"/>
        <end position="173"/>
    </location>
</feature>
<keyword evidence="3" id="KW-1185">Reference proteome</keyword>
<dbReference type="Proteomes" id="UP000472267">
    <property type="component" value="Chromosome 19"/>
</dbReference>
<dbReference type="PANTHER" id="PTHR31025">
    <property type="entry name" value="SI:CH211-196P9.1-RELATED"/>
    <property type="match status" value="1"/>
</dbReference>
<dbReference type="PANTHER" id="PTHR31025:SF27">
    <property type="entry name" value="SI:CH211-193K19.2-RELATED"/>
    <property type="match status" value="1"/>
</dbReference>
<reference evidence="2" key="1">
    <citation type="submission" date="2019-06" db="EMBL/GenBank/DDBJ databases">
        <authorList>
            <consortium name="Wellcome Sanger Institute Data Sharing"/>
        </authorList>
    </citation>
    <scope>NUCLEOTIDE SEQUENCE [LARGE SCALE GENOMIC DNA]</scope>
</reference>
<reference evidence="2" key="2">
    <citation type="submission" date="2025-08" db="UniProtKB">
        <authorList>
            <consortium name="Ensembl"/>
        </authorList>
    </citation>
    <scope>IDENTIFICATION</scope>
</reference>
<evidence type="ECO:0000313" key="2">
    <source>
        <dbReference type="Ensembl" id="ENSSFAP00005006436.1"/>
    </source>
</evidence>
<feature type="signal peptide" evidence="1">
    <location>
        <begin position="1"/>
        <end position="25"/>
    </location>
</feature>
<dbReference type="InParanoid" id="A0A672FHL5"/>
<keyword evidence="1" id="KW-0732">Signal</keyword>
<name>A0A672FHL5_SALFA</name>
<accession>A0A672FHL5</accession>
<proteinExistence type="predicted"/>
<dbReference type="Ensembl" id="ENSSFAT00005006763.1">
    <property type="protein sequence ID" value="ENSSFAP00005006436.1"/>
    <property type="gene ID" value="ENSSFAG00005003899.1"/>
</dbReference>
<organism evidence="2 3">
    <name type="scientific">Salarias fasciatus</name>
    <name type="common">Jewelled blenny</name>
    <name type="synonym">Blennius fasciatus</name>
    <dbReference type="NCBI Taxonomy" id="181472"/>
    <lineage>
        <taxon>Eukaryota</taxon>
        <taxon>Metazoa</taxon>
        <taxon>Chordata</taxon>
        <taxon>Craniata</taxon>
        <taxon>Vertebrata</taxon>
        <taxon>Euteleostomi</taxon>
        <taxon>Actinopterygii</taxon>
        <taxon>Neopterygii</taxon>
        <taxon>Teleostei</taxon>
        <taxon>Neoteleostei</taxon>
        <taxon>Acanthomorphata</taxon>
        <taxon>Ovalentaria</taxon>
        <taxon>Blenniimorphae</taxon>
        <taxon>Blenniiformes</taxon>
        <taxon>Blennioidei</taxon>
        <taxon>Blenniidae</taxon>
        <taxon>Salariinae</taxon>
        <taxon>Salarias</taxon>
    </lineage>
</organism>
<protein>
    <submittedName>
        <fullName evidence="2">Uncharacterized protein</fullName>
    </submittedName>
</protein>
<evidence type="ECO:0000256" key="1">
    <source>
        <dbReference type="SAM" id="SignalP"/>
    </source>
</evidence>
<evidence type="ECO:0000313" key="3">
    <source>
        <dbReference type="Proteomes" id="UP000472267"/>
    </source>
</evidence>
<sequence length="173" mass="18900">MFKMKSTFSLLVFASVNCQLLSCDGQELIDLPHFLTAVCHQSVLCLQVSCPTTSVFHSFASVTTSFLEKADDEGSGTAMAETVFGIFVIRQEGAGPADDPEDVGILLEGVEVLNNLRNVPFAVAMLLALVYALNLSYPPELKCTFEALQKIIMEIDGSRLSREVQALKTFLCR</sequence>